<dbReference type="EMBL" id="FQWZ01000004">
    <property type="protein sequence ID" value="SHG97023.1"/>
    <property type="molecule type" value="Genomic_DNA"/>
</dbReference>
<comment type="similarity">
    <text evidence="1 3">Belongs to the short-chain dehydrogenases/reductases (SDR) family.</text>
</comment>
<keyword evidence="2" id="KW-0560">Oxidoreductase</keyword>
<dbReference type="InterPro" id="IPR036291">
    <property type="entry name" value="NAD(P)-bd_dom_sf"/>
</dbReference>
<dbReference type="PANTHER" id="PTHR44196">
    <property type="entry name" value="DEHYDROGENASE/REDUCTASE SDR FAMILY MEMBER 7B"/>
    <property type="match status" value="1"/>
</dbReference>
<evidence type="ECO:0000256" key="3">
    <source>
        <dbReference type="RuleBase" id="RU000363"/>
    </source>
</evidence>
<evidence type="ECO:0000313" key="5">
    <source>
        <dbReference type="Proteomes" id="UP000199758"/>
    </source>
</evidence>
<accession>A0A1M5P710</accession>
<dbReference type="InterPro" id="IPR020904">
    <property type="entry name" value="Sc_DH/Rdtase_CS"/>
</dbReference>
<dbReference type="PRINTS" id="PR00080">
    <property type="entry name" value="SDRFAMILY"/>
</dbReference>
<dbReference type="AlphaFoldDB" id="A0A1M5P710"/>
<evidence type="ECO:0000256" key="2">
    <source>
        <dbReference type="ARBA" id="ARBA00023002"/>
    </source>
</evidence>
<dbReference type="Proteomes" id="UP000199758">
    <property type="component" value="Unassembled WGS sequence"/>
</dbReference>
<dbReference type="PANTHER" id="PTHR44196:SF1">
    <property type="entry name" value="DEHYDROGENASE_REDUCTASE SDR FAMILY MEMBER 7B"/>
    <property type="match status" value="1"/>
</dbReference>
<evidence type="ECO:0000256" key="1">
    <source>
        <dbReference type="ARBA" id="ARBA00006484"/>
    </source>
</evidence>
<dbReference type="OrthoDB" id="335726at2"/>
<dbReference type="GO" id="GO:0016020">
    <property type="term" value="C:membrane"/>
    <property type="evidence" value="ECO:0007669"/>
    <property type="project" value="TreeGrafter"/>
</dbReference>
<evidence type="ECO:0000313" key="4">
    <source>
        <dbReference type="EMBL" id="SHG97023.1"/>
    </source>
</evidence>
<gene>
    <name evidence="4" type="ORF">SAMN04488068_2034</name>
</gene>
<dbReference type="InterPro" id="IPR002347">
    <property type="entry name" value="SDR_fam"/>
</dbReference>
<dbReference type="SUPFAM" id="SSF51735">
    <property type="entry name" value="NAD(P)-binding Rossmann-fold domains"/>
    <property type="match status" value="1"/>
</dbReference>
<organism evidence="4 5">
    <name type="scientific">Hydrocarboniphaga daqingensis</name>
    <dbReference type="NCBI Taxonomy" id="490188"/>
    <lineage>
        <taxon>Bacteria</taxon>
        <taxon>Pseudomonadati</taxon>
        <taxon>Pseudomonadota</taxon>
        <taxon>Gammaproteobacteria</taxon>
        <taxon>Nevskiales</taxon>
        <taxon>Nevskiaceae</taxon>
        <taxon>Hydrocarboniphaga</taxon>
    </lineage>
</organism>
<keyword evidence="5" id="KW-1185">Reference proteome</keyword>
<dbReference type="RefSeq" id="WP_072897125.1">
    <property type="nucleotide sequence ID" value="NZ_FQWZ01000004.1"/>
</dbReference>
<dbReference type="GO" id="GO:0016491">
    <property type="term" value="F:oxidoreductase activity"/>
    <property type="evidence" value="ECO:0007669"/>
    <property type="project" value="UniProtKB-KW"/>
</dbReference>
<proteinExistence type="inferred from homology"/>
<sequence length="248" mass="25806">MDKPTAGLKRTAVVSGGSSGIGKAMVARLHAQGWTVHACGRDTDKLLTLAKELPGVRTAVCDVSDRLAVRAFARDVAAMSPSVDLLVSNAGGLREIDFTHSDLSSTDLSAELRSNTEGAINLIAEFLPGLRGALRASILIVSSGYGLAPATRAPVYSASKAALHSLSKSLRRQFAPLGISVTELLPPVVDTPATAHHDGPKLSAAQVAAQALQGALNAREEVRPGSVRFLPVLLRIAPALAERIVAKT</sequence>
<dbReference type="Pfam" id="PF00106">
    <property type="entry name" value="adh_short"/>
    <property type="match status" value="1"/>
</dbReference>
<reference evidence="4 5" key="1">
    <citation type="submission" date="2016-11" db="EMBL/GenBank/DDBJ databases">
        <authorList>
            <person name="Jaros S."/>
            <person name="Januszkiewicz K."/>
            <person name="Wedrychowicz H."/>
        </authorList>
    </citation>
    <scope>NUCLEOTIDE SEQUENCE [LARGE SCALE GENOMIC DNA]</scope>
    <source>
        <strain evidence="4 5">CGMCC 1.7049</strain>
    </source>
</reference>
<dbReference type="PRINTS" id="PR00081">
    <property type="entry name" value="GDHRDH"/>
</dbReference>
<dbReference type="PROSITE" id="PS00061">
    <property type="entry name" value="ADH_SHORT"/>
    <property type="match status" value="1"/>
</dbReference>
<dbReference type="STRING" id="490188.SAMN04488068_2034"/>
<dbReference type="Gene3D" id="3.40.50.720">
    <property type="entry name" value="NAD(P)-binding Rossmann-like Domain"/>
    <property type="match status" value="1"/>
</dbReference>
<name>A0A1M5P710_9GAMM</name>
<protein>
    <submittedName>
        <fullName evidence="4">Uncharacterized oxidoreductase</fullName>
    </submittedName>
</protein>